<dbReference type="InterPro" id="IPR000415">
    <property type="entry name" value="Nitroreductase-like"/>
</dbReference>
<dbReference type="Gene3D" id="3.40.109.10">
    <property type="entry name" value="NADH Oxidase"/>
    <property type="match status" value="1"/>
</dbReference>
<feature type="domain" description="Nitroreductase" evidence="1">
    <location>
        <begin position="53"/>
        <end position="135"/>
    </location>
</feature>
<sequence>MVFTDSAKSLEVKQLIAQGARMLWSQKSVNDGYNAGSAVREDSPKARMARTMDEYVTNMPNVPVLVLGCLVRHREPNPEEGASVYPACQNLLLAARALGYGGVLTGFHGFVEKELRELLEIPQGTAISATITLGKPAGKHGPVRRAPMKELIYGDTWGEGATWAIDPPGTQHTERYIEKKKEK</sequence>
<dbReference type="EMBL" id="CAFBPN010000010">
    <property type="protein sequence ID" value="CAB5012665.1"/>
    <property type="molecule type" value="Genomic_DNA"/>
</dbReference>
<dbReference type="SUPFAM" id="SSF55469">
    <property type="entry name" value="FMN-dependent nitroreductase-like"/>
    <property type="match status" value="1"/>
</dbReference>
<organism evidence="2">
    <name type="scientific">freshwater metagenome</name>
    <dbReference type="NCBI Taxonomy" id="449393"/>
    <lineage>
        <taxon>unclassified sequences</taxon>
        <taxon>metagenomes</taxon>
        <taxon>ecological metagenomes</taxon>
    </lineage>
</organism>
<dbReference type="Pfam" id="PF00881">
    <property type="entry name" value="Nitroreductase"/>
    <property type="match status" value="1"/>
</dbReference>
<dbReference type="AlphaFoldDB" id="A0A6J7Q6Y2"/>
<protein>
    <submittedName>
        <fullName evidence="2">Unannotated protein</fullName>
    </submittedName>
</protein>
<gene>
    <name evidence="2" type="ORF">UFOPK4098_00383</name>
</gene>
<proteinExistence type="predicted"/>
<name>A0A6J7Q6Y2_9ZZZZ</name>
<dbReference type="CDD" id="cd02062">
    <property type="entry name" value="Nitro_FMN_reductase"/>
    <property type="match status" value="1"/>
</dbReference>
<evidence type="ECO:0000313" key="2">
    <source>
        <dbReference type="EMBL" id="CAB5012665.1"/>
    </source>
</evidence>
<evidence type="ECO:0000259" key="1">
    <source>
        <dbReference type="Pfam" id="PF00881"/>
    </source>
</evidence>
<dbReference type="GO" id="GO:0016491">
    <property type="term" value="F:oxidoreductase activity"/>
    <property type="evidence" value="ECO:0007669"/>
    <property type="project" value="InterPro"/>
</dbReference>
<reference evidence="2" key="1">
    <citation type="submission" date="2020-05" db="EMBL/GenBank/DDBJ databases">
        <authorList>
            <person name="Chiriac C."/>
            <person name="Salcher M."/>
            <person name="Ghai R."/>
            <person name="Kavagutti S V."/>
        </authorList>
    </citation>
    <scope>NUCLEOTIDE SEQUENCE</scope>
</reference>
<accession>A0A6J7Q6Y2</accession>
<dbReference type="InterPro" id="IPR029479">
    <property type="entry name" value="Nitroreductase"/>
</dbReference>